<evidence type="ECO:0000313" key="7">
    <source>
        <dbReference type="Proteomes" id="UP001387364"/>
    </source>
</evidence>
<dbReference type="SUPFAM" id="SSF46689">
    <property type="entry name" value="Homeodomain-like"/>
    <property type="match status" value="1"/>
</dbReference>
<dbReference type="Pfam" id="PF00440">
    <property type="entry name" value="TetR_N"/>
    <property type="match status" value="1"/>
</dbReference>
<dbReference type="RefSeq" id="WP_338749180.1">
    <property type="nucleotide sequence ID" value="NZ_CP147404.1"/>
</dbReference>
<dbReference type="InterPro" id="IPR009057">
    <property type="entry name" value="Homeodomain-like_sf"/>
</dbReference>
<accession>A0ABZ2N2T1</accession>
<dbReference type="Gene3D" id="1.10.357.10">
    <property type="entry name" value="Tetracycline Repressor, domain 2"/>
    <property type="match status" value="1"/>
</dbReference>
<dbReference type="InterPro" id="IPR036271">
    <property type="entry name" value="Tet_transcr_reg_TetR-rel_C_sf"/>
</dbReference>
<gene>
    <name evidence="6" type="ORF">WDJ61_09775</name>
</gene>
<protein>
    <submittedName>
        <fullName evidence="6">TetR/AcrR family transcriptional regulator</fullName>
    </submittedName>
</protein>
<evidence type="ECO:0000256" key="1">
    <source>
        <dbReference type="ARBA" id="ARBA00023015"/>
    </source>
</evidence>
<dbReference type="InterPro" id="IPR001647">
    <property type="entry name" value="HTH_TetR"/>
</dbReference>
<dbReference type="PROSITE" id="PS50977">
    <property type="entry name" value="HTH_TETR_2"/>
    <property type="match status" value="1"/>
</dbReference>
<dbReference type="PRINTS" id="PR00455">
    <property type="entry name" value="HTHTETR"/>
</dbReference>
<dbReference type="EMBL" id="CP147404">
    <property type="protein sequence ID" value="WXB91567.1"/>
    <property type="molecule type" value="Genomic_DNA"/>
</dbReference>
<organism evidence="6 7">
    <name type="scientific">Bacillus kandeliae</name>
    <dbReference type="NCBI Taxonomy" id="3129297"/>
    <lineage>
        <taxon>Bacteria</taxon>
        <taxon>Bacillati</taxon>
        <taxon>Bacillota</taxon>
        <taxon>Bacilli</taxon>
        <taxon>Bacillales</taxon>
        <taxon>Bacillaceae</taxon>
        <taxon>Bacillus</taxon>
    </lineage>
</organism>
<reference evidence="6 7" key="1">
    <citation type="submission" date="2024-02" db="EMBL/GenBank/DDBJ databases">
        <title>Seven novel Bacillus-like species.</title>
        <authorList>
            <person name="Liu G."/>
        </authorList>
    </citation>
    <scope>NUCLEOTIDE SEQUENCE [LARGE SCALE GENOMIC DNA]</scope>
    <source>
        <strain evidence="6 7">FJAT-52991</strain>
    </source>
</reference>
<evidence type="ECO:0000256" key="3">
    <source>
        <dbReference type="ARBA" id="ARBA00023163"/>
    </source>
</evidence>
<feature type="domain" description="HTH tetR-type" evidence="5">
    <location>
        <begin position="13"/>
        <end position="73"/>
    </location>
</feature>
<evidence type="ECO:0000256" key="2">
    <source>
        <dbReference type="ARBA" id="ARBA00023125"/>
    </source>
</evidence>
<keyword evidence="7" id="KW-1185">Reference proteome</keyword>
<dbReference type="Proteomes" id="UP001387364">
    <property type="component" value="Chromosome"/>
</dbReference>
<keyword evidence="1" id="KW-0805">Transcription regulation</keyword>
<evidence type="ECO:0000259" key="5">
    <source>
        <dbReference type="PROSITE" id="PS50977"/>
    </source>
</evidence>
<keyword evidence="3" id="KW-0804">Transcription</keyword>
<keyword evidence="2 4" id="KW-0238">DNA-binding</keyword>
<evidence type="ECO:0000313" key="6">
    <source>
        <dbReference type="EMBL" id="WXB91567.1"/>
    </source>
</evidence>
<dbReference type="PANTHER" id="PTHR30055:SF234">
    <property type="entry name" value="HTH-TYPE TRANSCRIPTIONAL REGULATOR BETI"/>
    <property type="match status" value="1"/>
</dbReference>
<dbReference type="PANTHER" id="PTHR30055">
    <property type="entry name" value="HTH-TYPE TRANSCRIPTIONAL REGULATOR RUTR"/>
    <property type="match status" value="1"/>
</dbReference>
<dbReference type="InterPro" id="IPR050109">
    <property type="entry name" value="HTH-type_TetR-like_transc_reg"/>
</dbReference>
<dbReference type="SUPFAM" id="SSF48498">
    <property type="entry name" value="Tetracyclin repressor-like, C-terminal domain"/>
    <property type="match status" value="1"/>
</dbReference>
<sequence>MPRQDEQNKQIRDARSEQILQAAAQVFARRGMAAAKISDIAKEAGLSHGLVYHYFKSKEEIFTTLVKKASENSMDIIQQANQREGTPLQKLQWMTEQMIESIGSGEEVLLFLIMIQASTSDAVPEEVKETLKMSSPVEVTAPLIIAGQREGEIIQADPIQLTVTYYALIQGLAINKIQWQECPMPDPMMIINIFRKRGE</sequence>
<proteinExistence type="predicted"/>
<feature type="DNA-binding region" description="H-T-H motif" evidence="4">
    <location>
        <begin position="36"/>
        <end position="55"/>
    </location>
</feature>
<name>A0ABZ2N2T1_9BACI</name>
<evidence type="ECO:0000256" key="4">
    <source>
        <dbReference type="PROSITE-ProRule" id="PRU00335"/>
    </source>
</evidence>